<feature type="transmembrane region" description="Helical" evidence="1">
    <location>
        <begin position="16"/>
        <end position="34"/>
    </location>
</feature>
<accession>S0FRT0</accession>
<dbReference type="EMBL" id="APJX01000016">
    <property type="protein sequence ID" value="EMS77420.1"/>
    <property type="molecule type" value="Genomic_DNA"/>
</dbReference>
<keyword evidence="1" id="KW-0472">Membrane</keyword>
<evidence type="ECO:0008006" key="4">
    <source>
        <dbReference type="Google" id="ProtNLM"/>
    </source>
</evidence>
<evidence type="ECO:0000256" key="1">
    <source>
        <dbReference type="SAM" id="Phobius"/>
    </source>
</evidence>
<dbReference type="OrthoDB" id="667902at2"/>
<protein>
    <recommendedName>
        <fullName evidence="4">DUF4760 domain-containing protein</fullName>
    </recommendedName>
</protein>
<dbReference type="RefSeq" id="WP_006968663.1">
    <property type="nucleotide sequence ID" value="NZ_APJX01000016.1"/>
</dbReference>
<evidence type="ECO:0000313" key="2">
    <source>
        <dbReference type="EMBL" id="EMS77420.1"/>
    </source>
</evidence>
<proteinExistence type="predicted"/>
<dbReference type="AlphaFoldDB" id="S0FRT0"/>
<dbReference type="Proteomes" id="UP000014216">
    <property type="component" value="Unassembled WGS sequence"/>
</dbReference>
<dbReference type="Pfam" id="PF15956">
    <property type="entry name" value="DUF4760"/>
    <property type="match status" value="1"/>
</dbReference>
<reference evidence="2 3" key="1">
    <citation type="journal article" date="2013" name="Genome Announc.">
        <title>Draft Genome Sequence of Desulfotignum phosphitoxidans DSM 13687 Strain FiPS-3.</title>
        <authorList>
            <person name="Poehlein A."/>
            <person name="Daniel R."/>
            <person name="Simeonova D.D."/>
        </authorList>
    </citation>
    <scope>NUCLEOTIDE SEQUENCE [LARGE SCALE GENOMIC DNA]</scope>
    <source>
        <strain evidence="2 3">DSM 13687</strain>
    </source>
</reference>
<dbReference type="InterPro" id="IPR031876">
    <property type="entry name" value="DUF4760"/>
</dbReference>
<gene>
    <name evidence="2" type="ORF">Dpo_16c00730</name>
</gene>
<keyword evidence="1" id="KW-1133">Transmembrane helix</keyword>
<keyword evidence="3" id="KW-1185">Reference proteome</keyword>
<name>S0FRT0_9BACT</name>
<evidence type="ECO:0000313" key="3">
    <source>
        <dbReference type="Proteomes" id="UP000014216"/>
    </source>
</evidence>
<feature type="transmembrane region" description="Helical" evidence="1">
    <location>
        <begin position="49"/>
        <end position="70"/>
    </location>
</feature>
<comment type="caution">
    <text evidence="2">The sequence shown here is derived from an EMBL/GenBank/DDBJ whole genome shotgun (WGS) entry which is preliminary data.</text>
</comment>
<sequence>MEKDSLKITINTNYKFLYIGTLLTLIATSIYLYLSIEYNLTILDRYLDLLKILAIGIAITALLYRILALYEANEISRISMNRKKQYKAFELISEWNKDVVMANPIDGAKILGEIKDREVTEILKIIDNDEAKRKTILNILNFLERMAIYIKSDAVDEMILKDFFALIVKTYYLGFKAYIDNKRHHYNDNEIWIRFENLEKSWAD</sequence>
<keyword evidence="1" id="KW-0812">Transmembrane</keyword>
<organism evidence="2 3">
    <name type="scientific">Desulfotignum phosphitoxidans DSM 13687</name>
    <dbReference type="NCBI Taxonomy" id="1286635"/>
    <lineage>
        <taxon>Bacteria</taxon>
        <taxon>Pseudomonadati</taxon>
        <taxon>Thermodesulfobacteriota</taxon>
        <taxon>Desulfobacteria</taxon>
        <taxon>Desulfobacterales</taxon>
        <taxon>Desulfobacteraceae</taxon>
        <taxon>Desulfotignum</taxon>
    </lineage>
</organism>